<dbReference type="Proteomes" id="UP000821845">
    <property type="component" value="Chromosome 10"/>
</dbReference>
<name>A0ACB7T741_HYAAI</name>
<accession>A0ACB7T741</accession>
<protein>
    <submittedName>
        <fullName evidence="1">Uncharacterized protein</fullName>
    </submittedName>
</protein>
<organism evidence="1 2">
    <name type="scientific">Hyalomma asiaticum</name>
    <name type="common">Tick</name>
    <dbReference type="NCBI Taxonomy" id="266040"/>
    <lineage>
        <taxon>Eukaryota</taxon>
        <taxon>Metazoa</taxon>
        <taxon>Ecdysozoa</taxon>
        <taxon>Arthropoda</taxon>
        <taxon>Chelicerata</taxon>
        <taxon>Arachnida</taxon>
        <taxon>Acari</taxon>
        <taxon>Parasitiformes</taxon>
        <taxon>Ixodida</taxon>
        <taxon>Ixodoidea</taxon>
        <taxon>Ixodidae</taxon>
        <taxon>Hyalomminae</taxon>
        <taxon>Hyalomma</taxon>
    </lineage>
</organism>
<gene>
    <name evidence="1" type="ORF">HPB50_011416</name>
</gene>
<sequence>MLTHSRLRAFAGDPYWCGPKLEKVCYEGDSKEERDWNVDDTGAHRDEKPKNKKKTTTAKPAPPTTKKARDTSPCEKDFDSGPCFSSKPMYYYRKETKKCEMFVYGGCGGNDNRFETQKACQEKCARG</sequence>
<keyword evidence="2" id="KW-1185">Reference proteome</keyword>
<comment type="caution">
    <text evidence="1">The sequence shown here is derived from an EMBL/GenBank/DDBJ whole genome shotgun (WGS) entry which is preliminary data.</text>
</comment>
<reference evidence="1" key="1">
    <citation type="submission" date="2020-05" db="EMBL/GenBank/DDBJ databases">
        <title>Large-scale comparative analyses of tick genomes elucidate their genetic diversity and vector capacities.</title>
        <authorList>
            <person name="Jia N."/>
            <person name="Wang J."/>
            <person name="Shi W."/>
            <person name="Du L."/>
            <person name="Sun Y."/>
            <person name="Zhan W."/>
            <person name="Jiang J."/>
            <person name="Wang Q."/>
            <person name="Zhang B."/>
            <person name="Ji P."/>
            <person name="Sakyi L.B."/>
            <person name="Cui X."/>
            <person name="Yuan T."/>
            <person name="Jiang B."/>
            <person name="Yang W."/>
            <person name="Lam T.T.-Y."/>
            <person name="Chang Q."/>
            <person name="Ding S."/>
            <person name="Wang X."/>
            <person name="Zhu J."/>
            <person name="Ruan X."/>
            <person name="Zhao L."/>
            <person name="Wei J."/>
            <person name="Que T."/>
            <person name="Du C."/>
            <person name="Cheng J."/>
            <person name="Dai P."/>
            <person name="Han X."/>
            <person name="Huang E."/>
            <person name="Gao Y."/>
            <person name="Liu J."/>
            <person name="Shao H."/>
            <person name="Ye R."/>
            <person name="Li L."/>
            <person name="Wei W."/>
            <person name="Wang X."/>
            <person name="Wang C."/>
            <person name="Yang T."/>
            <person name="Huo Q."/>
            <person name="Li W."/>
            <person name="Guo W."/>
            <person name="Chen H."/>
            <person name="Zhou L."/>
            <person name="Ni X."/>
            <person name="Tian J."/>
            <person name="Zhou Y."/>
            <person name="Sheng Y."/>
            <person name="Liu T."/>
            <person name="Pan Y."/>
            <person name="Xia L."/>
            <person name="Li J."/>
            <person name="Zhao F."/>
            <person name="Cao W."/>
        </authorList>
    </citation>
    <scope>NUCLEOTIDE SEQUENCE</scope>
    <source>
        <strain evidence="1">Hyas-2018</strain>
    </source>
</reference>
<evidence type="ECO:0000313" key="1">
    <source>
        <dbReference type="EMBL" id="KAH6942883.1"/>
    </source>
</evidence>
<dbReference type="EMBL" id="CM023490">
    <property type="protein sequence ID" value="KAH6942883.1"/>
    <property type="molecule type" value="Genomic_DNA"/>
</dbReference>
<proteinExistence type="predicted"/>
<evidence type="ECO:0000313" key="2">
    <source>
        <dbReference type="Proteomes" id="UP000821845"/>
    </source>
</evidence>